<evidence type="ECO:0000313" key="2">
    <source>
        <dbReference type="EMBL" id="PLW09328.1"/>
    </source>
</evidence>
<dbReference type="EMBL" id="PGCI01001327">
    <property type="protein sequence ID" value="PLW05539.1"/>
    <property type="molecule type" value="Genomic_DNA"/>
</dbReference>
<gene>
    <name evidence="2" type="ORF">PCANC_27081</name>
    <name evidence="3" type="ORF">PCANC_27600</name>
    <name evidence="1" type="ORF">PCASD_26885</name>
</gene>
<dbReference type="Proteomes" id="UP000235388">
    <property type="component" value="Unassembled WGS sequence"/>
</dbReference>
<evidence type="ECO:0000313" key="3">
    <source>
        <dbReference type="EMBL" id="PLW26320.1"/>
    </source>
</evidence>
<evidence type="ECO:0000313" key="5">
    <source>
        <dbReference type="Proteomes" id="UP000235392"/>
    </source>
</evidence>
<sequence length="108" mass="12341">MNDWMDRVNKLGRTEVNRTTHFRSSSYTASIPFFSSHPQGHDARRSGADNPIEFELRYSASLRSPSPASYIQLCIWPILILRRSKRAPTDRLKALIAVFSFARLKSAT</sequence>
<protein>
    <submittedName>
        <fullName evidence="3">Uncharacterized protein</fullName>
    </submittedName>
</protein>
<dbReference type="EMBL" id="PGCJ01000550">
    <property type="protein sequence ID" value="PLW26320.1"/>
    <property type="molecule type" value="Genomic_DNA"/>
</dbReference>
<proteinExistence type="predicted"/>
<organism evidence="3 4">
    <name type="scientific">Puccinia coronata f. sp. avenae</name>
    <dbReference type="NCBI Taxonomy" id="200324"/>
    <lineage>
        <taxon>Eukaryota</taxon>
        <taxon>Fungi</taxon>
        <taxon>Dikarya</taxon>
        <taxon>Basidiomycota</taxon>
        <taxon>Pucciniomycotina</taxon>
        <taxon>Pucciniomycetes</taxon>
        <taxon>Pucciniales</taxon>
        <taxon>Pucciniaceae</taxon>
        <taxon>Puccinia</taxon>
    </lineage>
</organism>
<dbReference type="Proteomes" id="UP000235392">
    <property type="component" value="Unassembled WGS sequence"/>
</dbReference>
<comment type="caution">
    <text evidence="3">The sequence shown here is derived from an EMBL/GenBank/DDBJ whole genome shotgun (WGS) entry which is preliminary data.</text>
</comment>
<dbReference type="AlphaFoldDB" id="A0A2N5TLE4"/>
<keyword evidence="4" id="KW-1185">Reference proteome</keyword>
<dbReference type="EMBL" id="PGCJ01001110">
    <property type="protein sequence ID" value="PLW09328.1"/>
    <property type="molecule type" value="Genomic_DNA"/>
</dbReference>
<accession>A0A2N5TLE4</accession>
<evidence type="ECO:0000313" key="4">
    <source>
        <dbReference type="Proteomes" id="UP000235388"/>
    </source>
</evidence>
<name>A0A2N5TLE4_9BASI</name>
<evidence type="ECO:0000313" key="1">
    <source>
        <dbReference type="EMBL" id="PLW05539.1"/>
    </source>
</evidence>
<reference evidence="4 5" key="1">
    <citation type="submission" date="2017-11" db="EMBL/GenBank/DDBJ databases">
        <title>De novo assembly and phasing of dikaryotic genomes from two isolates of Puccinia coronata f. sp. avenae, the causal agent of oat crown rust.</title>
        <authorList>
            <person name="Miller M.E."/>
            <person name="Zhang Y."/>
            <person name="Omidvar V."/>
            <person name="Sperschneider J."/>
            <person name="Schwessinger B."/>
            <person name="Raley C."/>
            <person name="Palmer J.M."/>
            <person name="Garnica D."/>
            <person name="Upadhyaya N."/>
            <person name="Rathjen J."/>
            <person name="Taylor J.M."/>
            <person name="Park R.F."/>
            <person name="Dodds P.N."/>
            <person name="Hirsch C.D."/>
            <person name="Kianian S.F."/>
            <person name="Figueroa M."/>
        </authorList>
    </citation>
    <scope>NUCLEOTIDE SEQUENCE [LARGE SCALE GENOMIC DNA]</scope>
    <source>
        <strain evidence="3">12NC29</strain>
        <strain evidence="1">12SD80</strain>
    </source>
</reference>